<evidence type="ECO:0000313" key="2">
    <source>
        <dbReference type="Proteomes" id="UP001162164"/>
    </source>
</evidence>
<proteinExistence type="predicted"/>
<protein>
    <submittedName>
        <fullName evidence="1">Uncharacterized protein</fullName>
    </submittedName>
</protein>
<name>A0ABQ9K400_9CUCU</name>
<gene>
    <name evidence="1" type="ORF">NQ317_006071</name>
</gene>
<reference evidence="1" key="1">
    <citation type="journal article" date="2023" name="Insect Mol. Biol.">
        <title>Genome sequencing provides insights into the evolution of gene families encoding plant cell wall-degrading enzymes in longhorned beetles.</title>
        <authorList>
            <person name="Shin N.R."/>
            <person name="Okamura Y."/>
            <person name="Kirsch R."/>
            <person name="Pauchet Y."/>
        </authorList>
    </citation>
    <scope>NUCLEOTIDE SEQUENCE</scope>
    <source>
        <strain evidence="1">MMC_N1</strain>
    </source>
</reference>
<comment type="caution">
    <text evidence="1">The sequence shown here is derived from an EMBL/GenBank/DDBJ whole genome shotgun (WGS) entry which is preliminary data.</text>
</comment>
<dbReference type="InterPro" id="IPR016126">
    <property type="entry name" value="Secretoglobin"/>
</dbReference>
<keyword evidence="2" id="KW-1185">Reference proteome</keyword>
<sequence length="99" mass="11263">MNVDVTADEILEVCPFIVNCTEEYLNDFEEAVEQFENETDTLCKIYEPEVVVDQNAKHAQCFQLNPKEMSQSEIRNHLYGVLMKVSEEGKCTGGNDLPT</sequence>
<dbReference type="Proteomes" id="UP001162164">
    <property type="component" value="Unassembled WGS sequence"/>
</dbReference>
<dbReference type="EMBL" id="JAPWTJ010000031">
    <property type="protein sequence ID" value="KAJ8984609.1"/>
    <property type="molecule type" value="Genomic_DNA"/>
</dbReference>
<evidence type="ECO:0000313" key="1">
    <source>
        <dbReference type="EMBL" id="KAJ8984609.1"/>
    </source>
</evidence>
<accession>A0ABQ9K400</accession>
<dbReference type="PROSITE" id="PS51311">
    <property type="entry name" value="SCGB"/>
    <property type="match status" value="1"/>
</dbReference>
<organism evidence="1 2">
    <name type="scientific">Molorchus minor</name>
    <dbReference type="NCBI Taxonomy" id="1323400"/>
    <lineage>
        <taxon>Eukaryota</taxon>
        <taxon>Metazoa</taxon>
        <taxon>Ecdysozoa</taxon>
        <taxon>Arthropoda</taxon>
        <taxon>Hexapoda</taxon>
        <taxon>Insecta</taxon>
        <taxon>Pterygota</taxon>
        <taxon>Neoptera</taxon>
        <taxon>Endopterygota</taxon>
        <taxon>Coleoptera</taxon>
        <taxon>Polyphaga</taxon>
        <taxon>Cucujiformia</taxon>
        <taxon>Chrysomeloidea</taxon>
        <taxon>Cerambycidae</taxon>
        <taxon>Lamiinae</taxon>
        <taxon>Monochamini</taxon>
        <taxon>Molorchus</taxon>
    </lineage>
</organism>